<name>A0A1I3VES8_9BACT</name>
<dbReference type="InterPro" id="IPR004358">
    <property type="entry name" value="Sig_transdc_His_kin-like_C"/>
</dbReference>
<dbReference type="EMBL" id="FORX01000010">
    <property type="protein sequence ID" value="SFJ93878.1"/>
    <property type="molecule type" value="Genomic_DNA"/>
</dbReference>
<dbReference type="InterPro" id="IPR036097">
    <property type="entry name" value="HisK_dim/P_sf"/>
</dbReference>
<accession>A0A1I3VES8</accession>
<keyword evidence="9" id="KW-0472">Membrane</keyword>
<dbReference type="RefSeq" id="WP_092375171.1">
    <property type="nucleotide sequence ID" value="NZ_FORX01000010.1"/>
</dbReference>
<evidence type="ECO:0000259" key="10">
    <source>
        <dbReference type="PROSITE" id="PS50109"/>
    </source>
</evidence>
<dbReference type="GO" id="GO:0005524">
    <property type="term" value="F:ATP binding"/>
    <property type="evidence" value="ECO:0007669"/>
    <property type="project" value="UniProtKB-KW"/>
</dbReference>
<dbReference type="PROSITE" id="PS50109">
    <property type="entry name" value="HIS_KIN"/>
    <property type="match status" value="1"/>
</dbReference>
<evidence type="ECO:0000256" key="6">
    <source>
        <dbReference type="ARBA" id="ARBA00022777"/>
    </source>
</evidence>
<keyword evidence="8" id="KW-0902">Two-component regulatory system</keyword>
<dbReference type="AlphaFoldDB" id="A0A1I3VES8"/>
<evidence type="ECO:0000256" key="4">
    <source>
        <dbReference type="ARBA" id="ARBA00022679"/>
    </source>
</evidence>
<evidence type="ECO:0000256" key="1">
    <source>
        <dbReference type="ARBA" id="ARBA00000085"/>
    </source>
</evidence>
<feature type="domain" description="Histidine kinase" evidence="10">
    <location>
        <begin position="353"/>
        <end position="568"/>
    </location>
</feature>
<dbReference type="PANTHER" id="PTHR43065:SF46">
    <property type="entry name" value="C4-DICARBOXYLATE TRANSPORT SENSOR PROTEIN DCTB"/>
    <property type="match status" value="1"/>
</dbReference>
<reference evidence="12" key="1">
    <citation type="submission" date="2016-10" db="EMBL/GenBank/DDBJ databases">
        <authorList>
            <person name="Varghese N."/>
            <person name="Submissions S."/>
        </authorList>
    </citation>
    <scope>NUCLEOTIDE SEQUENCE [LARGE SCALE GENOMIC DNA]</scope>
    <source>
        <strain evidence="12">DSM 5918</strain>
    </source>
</reference>
<keyword evidence="7" id="KW-0067">ATP-binding</keyword>
<dbReference type="SMART" id="SM00387">
    <property type="entry name" value="HATPase_c"/>
    <property type="match status" value="1"/>
</dbReference>
<sequence length="571" mass="64249">MKKILSGPMDAIKADLATEINSPDRYKLLRRKIVSLMALVTLLPLLSLAAINYYEHQSSMSAEIQAPLRALVGKAKHSFELFLAERTSAVSFIASAYSFDELSNDANLQRIFQVMRREFTGFVDLGLIDTAGNQISYAGPYDLKDRNYTSQDWFHQVQFKGTYISDVFLGFRKFPHVVIAVRHTTESGQSWILRATLDTMHFDRIISAMGLEPGSDAFLVNRNGVLQTESRRYGKVLDMLPFSLPPTNFESNVQGIRDRDQNDIFIASAFIADSDFVLVAVKLKPTFFSTWYTVRIDLLVIFVTGVIFIFIAVYRLTSVLINRLQESDEQRLGAIHQMEHSQKLSSIGRLAAGVAHEINNPLAIINEKAGLMRDIMDLRPDFPDKDKFSRQIESILKSVDRCRGITHRMLSFAKRMDVKIEILDLNAVLVETLGFLEREAQYRNIELKRELSMNLPNIATDHGQIQQVFLNILNNALAAVPDGGRIVLSSWNVDDDYVAISIEDNGCGMSDETAKNMFEPFFTTKKEKGTGLGMSITYGIVKRLGGEIKVKSKLNEGTTMTILLPKHPVEG</sequence>
<dbReference type="Proteomes" id="UP000198635">
    <property type="component" value="Unassembled WGS sequence"/>
</dbReference>
<keyword evidence="3" id="KW-0597">Phosphoprotein</keyword>
<dbReference type="Gene3D" id="3.30.450.20">
    <property type="entry name" value="PAS domain"/>
    <property type="match status" value="1"/>
</dbReference>
<proteinExistence type="predicted"/>
<evidence type="ECO:0000256" key="8">
    <source>
        <dbReference type="ARBA" id="ARBA00023012"/>
    </source>
</evidence>
<dbReference type="EC" id="2.7.13.3" evidence="2"/>
<keyword evidence="9" id="KW-0812">Transmembrane</keyword>
<dbReference type="InterPro" id="IPR005467">
    <property type="entry name" value="His_kinase_dom"/>
</dbReference>
<keyword evidence="6 11" id="KW-0418">Kinase</keyword>
<dbReference type="Gene3D" id="3.30.565.10">
    <property type="entry name" value="Histidine kinase-like ATPase, C-terminal domain"/>
    <property type="match status" value="1"/>
</dbReference>
<dbReference type="SUPFAM" id="SSF47384">
    <property type="entry name" value="Homodimeric domain of signal transducing histidine kinase"/>
    <property type="match status" value="1"/>
</dbReference>
<evidence type="ECO:0000256" key="9">
    <source>
        <dbReference type="SAM" id="Phobius"/>
    </source>
</evidence>
<evidence type="ECO:0000313" key="12">
    <source>
        <dbReference type="Proteomes" id="UP000198635"/>
    </source>
</evidence>
<keyword evidence="12" id="KW-1185">Reference proteome</keyword>
<dbReference type="STRING" id="52560.SAMN04488082_11028"/>
<evidence type="ECO:0000313" key="11">
    <source>
        <dbReference type="EMBL" id="SFJ93878.1"/>
    </source>
</evidence>
<organism evidence="11 12">
    <name type="scientific">Desulfomicrobium apsheronum</name>
    <dbReference type="NCBI Taxonomy" id="52560"/>
    <lineage>
        <taxon>Bacteria</taxon>
        <taxon>Pseudomonadati</taxon>
        <taxon>Thermodesulfobacteriota</taxon>
        <taxon>Desulfovibrionia</taxon>
        <taxon>Desulfovibrionales</taxon>
        <taxon>Desulfomicrobiaceae</taxon>
        <taxon>Desulfomicrobium</taxon>
    </lineage>
</organism>
<comment type="catalytic activity">
    <reaction evidence="1">
        <text>ATP + protein L-histidine = ADP + protein N-phospho-L-histidine.</text>
        <dbReference type="EC" id="2.7.13.3"/>
    </reaction>
</comment>
<gene>
    <name evidence="11" type="ORF">SAMN04488082_11028</name>
</gene>
<keyword evidence="9" id="KW-1133">Transmembrane helix</keyword>
<dbReference type="InterPro" id="IPR036890">
    <property type="entry name" value="HATPase_C_sf"/>
</dbReference>
<dbReference type="GO" id="GO:0000155">
    <property type="term" value="F:phosphorelay sensor kinase activity"/>
    <property type="evidence" value="ECO:0007669"/>
    <property type="project" value="InterPro"/>
</dbReference>
<dbReference type="PANTHER" id="PTHR43065">
    <property type="entry name" value="SENSOR HISTIDINE KINASE"/>
    <property type="match status" value="1"/>
</dbReference>
<dbReference type="InterPro" id="IPR003661">
    <property type="entry name" value="HisK_dim/P_dom"/>
</dbReference>
<evidence type="ECO:0000256" key="7">
    <source>
        <dbReference type="ARBA" id="ARBA00022840"/>
    </source>
</evidence>
<dbReference type="SMART" id="SM00388">
    <property type="entry name" value="HisKA"/>
    <property type="match status" value="1"/>
</dbReference>
<dbReference type="Pfam" id="PF00512">
    <property type="entry name" value="HisKA"/>
    <property type="match status" value="1"/>
</dbReference>
<evidence type="ECO:0000256" key="3">
    <source>
        <dbReference type="ARBA" id="ARBA00022553"/>
    </source>
</evidence>
<dbReference type="OrthoDB" id="9777714at2"/>
<dbReference type="SUPFAM" id="SSF55874">
    <property type="entry name" value="ATPase domain of HSP90 chaperone/DNA topoisomerase II/histidine kinase"/>
    <property type="match status" value="1"/>
</dbReference>
<evidence type="ECO:0000256" key="2">
    <source>
        <dbReference type="ARBA" id="ARBA00012438"/>
    </source>
</evidence>
<dbReference type="InterPro" id="IPR003594">
    <property type="entry name" value="HATPase_dom"/>
</dbReference>
<feature type="transmembrane region" description="Helical" evidence="9">
    <location>
        <begin position="33"/>
        <end position="54"/>
    </location>
</feature>
<keyword evidence="4" id="KW-0808">Transferase</keyword>
<evidence type="ECO:0000256" key="5">
    <source>
        <dbReference type="ARBA" id="ARBA00022741"/>
    </source>
</evidence>
<dbReference type="Pfam" id="PF02518">
    <property type="entry name" value="HATPase_c"/>
    <property type="match status" value="1"/>
</dbReference>
<protein>
    <recommendedName>
        <fullName evidence="2">histidine kinase</fullName>
        <ecNumber evidence="2">2.7.13.3</ecNumber>
    </recommendedName>
</protein>
<feature type="transmembrane region" description="Helical" evidence="9">
    <location>
        <begin position="295"/>
        <end position="316"/>
    </location>
</feature>
<dbReference type="PRINTS" id="PR00344">
    <property type="entry name" value="BCTRLSENSOR"/>
</dbReference>
<dbReference type="CDD" id="cd00082">
    <property type="entry name" value="HisKA"/>
    <property type="match status" value="1"/>
</dbReference>
<dbReference type="Gene3D" id="1.10.287.130">
    <property type="match status" value="1"/>
</dbReference>
<keyword evidence="5" id="KW-0547">Nucleotide-binding</keyword>